<dbReference type="Proteomes" id="UP000823638">
    <property type="component" value="Unassembled WGS sequence"/>
</dbReference>
<gene>
    <name evidence="1" type="ORF">IAA81_02220</name>
</gene>
<evidence type="ECO:0008006" key="3">
    <source>
        <dbReference type="Google" id="ProtNLM"/>
    </source>
</evidence>
<dbReference type="Gene3D" id="1.25.40.10">
    <property type="entry name" value="Tetratricopeptide repeat domain"/>
    <property type="match status" value="1"/>
</dbReference>
<dbReference type="Pfam" id="PF00515">
    <property type="entry name" value="TPR_1"/>
    <property type="match status" value="1"/>
</dbReference>
<comment type="caution">
    <text evidence="1">The sequence shown here is derived from an EMBL/GenBank/DDBJ whole genome shotgun (WGS) entry which is preliminary data.</text>
</comment>
<protein>
    <recommendedName>
        <fullName evidence="3">Tetratricopeptide repeat protein</fullName>
    </recommendedName>
</protein>
<reference evidence="1" key="1">
    <citation type="submission" date="2020-10" db="EMBL/GenBank/DDBJ databases">
        <authorList>
            <person name="Gilroy R."/>
        </authorList>
    </citation>
    <scope>NUCLEOTIDE SEQUENCE</scope>
    <source>
        <strain evidence="1">10532</strain>
    </source>
</reference>
<dbReference type="PROSITE" id="PS51257">
    <property type="entry name" value="PROKAR_LIPOPROTEIN"/>
    <property type="match status" value="1"/>
</dbReference>
<dbReference type="SUPFAM" id="SSF48452">
    <property type="entry name" value="TPR-like"/>
    <property type="match status" value="1"/>
</dbReference>
<reference evidence="1" key="2">
    <citation type="journal article" date="2021" name="PeerJ">
        <title>Extensive microbial diversity within the chicken gut microbiome revealed by metagenomics and culture.</title>
        <authorList>
            <person name="Gilroy R."/>
            <person name="Ravi A."/>
            <person name="Getino M."/>
            <person name="Pursley I."/>
            <person name="Horton D.L."/>
            <person name="Alikhan N.F."/>
            <person name="Baker D."/>
            <person name="Gharbi K."/>
            <person name="Hall N."/>
            <person name="Watson M."/>
            <person name="Adriaenssens E.M."/>
            <person name="Foster-Nyarko E."/>
            <person name="Jarju S."/>
            <person name="Secka A."/>
            <person name="Antonio M."/>
            <person name="Oren A."/>
            <person name="Chaudhuri R.R."/>
            <person name="La Ragione R."/>
            <person name="Hildebrand F."/>
            <person name="Pallen M.J."/>
        </authorList>
    </citation>
    <scope>NUCLEOTIDE SEQUENCE</scope>
    <source>
        <strain evidence="1">10532</strain>
    </source>
</reference>
<organism evidence="1 2">
    <name type="scientific">Candidatus Gallitreponema excrementavium</name>
    <dbReference type="NCBI Taxonomy" id="2840840"/>
    <lineage>
        <taxon>Bacteria</taxon>
        <taxon>Pseudomonadati</taxon>
        <taxon>Spirochaetota</taxon>
        <taxon>Spirochaetia</taxon>
        <taxon>Spirochaetales</taxon>
        <taxon>Candidatus Gallitreponema</taxon>
    </lineage>
</organism>
<proteinExistence type="predicted"/>
<dbReference type="InterPro" id="IPR019734">
    <property type="entry name" value="TPR_rpt"/>
</dbReference>
<dbReference type="EMBL" id="JADIMM010000024">
    <property type="protein sequence ID" value="MBO8457026.1"/>
    <property type="molecule type" value="Genomic_DNA"/>
</dbReference>
<accession>A0A9D9HNC9</accession>
<dbReference type="InterPro" id="IPR011990">
    <property type="entry name" value="TPR-like_helical_dom_sf"/>
</dbReference>
<dbReference type="AlphaFoldDB" id="A0A9D9HNC9"/>
<evidence type="ECO:0000313" key="1">
    <source>
        <dbReference type="EMBL" id="MBO8457026.1"/>
    </source>
</evidence>
<sequence>MGIKSWRFFPVVFLAVFALCSCTKKPYLDIAEGRFLWNRGEYSKAVASFLHGKENSREDDFTEGVAYSNYGLALCYLQLNELSVAEGILQETTLSPDSVLAKDAFYNLGVLAYSQGNYSLAEDCFKNCIKKSSLDAPVPRDVLVNLELSILAKNAEIARESSRIKIQETGQEIEGMNTVFNIYREKEYNRWLPSEDTAGTGYLDY</sequence>
<name>A0A9D9HNC9_9SPIR</name>
<evidence type="ECO:0000313" key="2">
    <source>
        <dbReference type="Proteomes" id="UP000823638"/>
    </source>
</evidence>